<dbReference type="AlphaFoldDB" id="A0A0N4ZLM5"/>
<name>A0A0N4ZLM5_PARTI</name>
<dbReference type="PANTHER" id="PTHR21523:SF38">
    <property type="entry name" value="MLT-TEN (MLT-10) RELATED"/>
    <property type="match status" value="1"/>
</dbReference>
<dbReference type="Pfam" id="PF04870">
    <property type="entry name" value="Moulting_cycle"/>
    <property type="match status" value="1"/>
</dbReference>
<organism evidence="2 3">
    <name type="scientific">Parastrongyloides trichosuri</name>
    <name type="common">Possum-specific nematode worm</name>
    <dbReference type="NCBI Taxonomy" id="131310"/>
    <lineage>
        <taxon>Eukaryota</taxon>
        <taxon>Metazoa</taxon>
        <taxon>Ecdysozoa</taxon>
        <taxon>Nematoda</taxon>
        <taxon>Chromadorea</taxon>
        <taxon>Rhabditida</taxon>
        <taxon>Tylenchina</taxon>
        <taxon>Panagrolaimomorpha</taxon>
        <taxon>Strongyloidoidea</taxon>
        <taxon>Strongyloididae</taxon>
        <taxon>Parastrongyloides</taxon>
    </lineage>
</organism>
<proteinExistence type="predicted"/>
<keyword evidence="2" id="KW-1185">Reference proteome</keyword>
<evidence type="ECO:0000313" key="2">
    <source>
        <dbReference type="Proteomes" id="UP000038045"/>
    </source>
</evidence>
<dbReference type="Proteomes" id="UP000038045">
    <property type="component" value="Unplaced"/>
</dbReference>
<dbReference type="STRING" id="131310.A0A0N4ZLM5"/>
<evidence type="ECO:0000313" key="3">
    <source>
        <dbReference type="WBParaSite" id="PTRK_0000939900.1"/>
    </source>
</evidence>
<protein>
    <submittedName>
        <fullName evidence="3">Uncharacterized protein</fullName>
    </submittedName>
</protein>
<evidence type="ECO:0000256" key="1">
    <source>
        <dbReference type="SAM" id="MobiDB-lite"/>
    </source>
</evidence>
<dbReference type="PANTHER" id="PTHR21523">
    <property type="match status" value="1"/>
</dbReference>
<dbReference type="WBParaSite" id="PTRK_0000939900.1">
    <property type="protein sequence ID" value="PTRK_0000939900.1"/>
    <property type="gene ID" value="PTRK_0000939900"/>
</dbReference>
<sequence>MNLSGASKIINETIVKLEPKMEEMKNIIYPTILEIESHERRKELVNKMLTKEQQADYSSNGYSFLNEKQINILFDKNLFKEENERLTMLARLNKDELESRLEKQILDMVDSDVRKYNKREIQSGKEDNNEFKNGESNEHFTILRPFAFSNNIGDPGFLEASILSPNAFLLELLSPEAVMFNLLNPRAFVASILSPNAIFSRILQPGFFRAEILSPSAINSWVLSPDFFMAEVLSPKIMEARVLSPQYLFTEILSPGLLSPKVYSPDNAGLVVLSPFVLSPLIGSRESMLIQVLSPHILGGDINESHKEESPSDKSKRNDTLISY</sequence>
<feature type="region of interest" description="Disordered" evidence="1">
    <location>
        <begin position="303"/>
        <end position="324"/>
    </location>
</feature>
<dbReference type="InterPro" id="IPR006954">
    <property type="entry name" value="Mlt-10-like"/>
</dbReference>
<reference evidence="3" key="1">
    <citation type="submission" date="2017-02" db="UniProtKB">
        <authorList>
            <consortium name="WormBaseParasite"/>
        </authorList>
    </citation>
    <scope>IDENTIFICATION</scope>
</reference>
<accession>A0A0N4ZLM5</accession>